<keyword evidence="1" id="KW-1133">Transmembrane helix</keyword>
<evidence type="ECO:0000313" key="3">
    <source>
        <dbReference type="EMBL" id="MDF4023575.1"/>
    </source>
</evidence>
<accession>A0ABT6B6A8</accession>
<name>A0ABT6B6A8_9GAMM</name>
<keyword evidence="1" id="KW-0472">Membrane</keyword>
<dbReference type="EMBL" id="JARJJS010000001">
    <property type="protein sequence ID" value="MDF4023575.1"/>
    <property type="molecule type" value="Genomic_DNA"/>
</dbReference>
<dbReference type="InterPro" id="IPR027383">
    <property type="entry name" value="Znf_put"/>
</dbReference>
<protein>
    <submittedName>
        <fullName evidence="3">Zf-HC2 domain-containing protein</fullName>
    </submittedName>
</protein>
<dbReference type="Gene3D" id="1.10.10.1320">
    <property type="entry name" value="Anti-sigma factor, zinc-finger domain"/>
    <property type="match status" value="1"/>
</dbReference>
<proteinExistence type="predicted"/>
<evidence type="ECO:0000259" key="2">
    <source>
        <dbReference type="Pfam" id="PF13490"/>
    </source>
</evidence>
<organism evidence="3 4">
    <name type="scientific">Luteibacter sahnii</name>
    <dbReference type="NCBI Taxonomy" id="3021977"/>
    <lineage>
        <taxon>Bacteria</taxon>
        <taxon>Pseudomonadati</taxon>
        <taxon>Pseudomonadota</taxon>
        <taxon>Gammaproteobacteria</taxon>
        <taxon>Lysobacterales</taxon>
        <taxon>Rhodanobacteraceae</taxon>
        <taxon>Luteibacter</taxon>
    </lineage>
</organism>
<evidence type="ECO:0000256" key="1">
    <source>
        <dbReference type="SAM" id="Phobius"/>
    </source>
</evidence>
<comment type="caution">
    <text evidence="3">The sequence shown here is derived from an EMBL/GenBank/DDBJ whole genome shotgun (WGS) entry which is preliminary data.</text>
</comment>
<reference evidence="3 4" key="1">
    <citation type="journal article" date="2024" name="Curr. Microbiol.">
        <title>Luteibacter sahnii sp. nov., A Novel Yellow-Colored Xanthomonadin Pigment Producing Probiotic Bacterium from Healthy Rice Seed Microbiome.</title>
        <authorList>
            <person name="Jaiswal G."/>
            <person name="Rana R."/>
            <person name="Nayak P.K."/>
            <person name="Chouhan R."/>
            <person name="Gandhi S.G."/>
            <person name="Patel H.K."/>
            <person name="Patil P.B."/>
        </authorList>
    </citation>
    <scope>NUCLEOTIDE SEQUENCE [LARGE SCALE GENOMIC DNA]</scope>
    <source>
        <strain evidence="3 4">PPL201</strain>
    </source>
</reference>
<dbReference type="Proteomes" id="UP001528850">
    <property type="component" value="Unassembled WGS sequence"/>
</dbReference>
<dbReference type="InterPro" id="IPR041916">
    <property type="entry name" value="Anti_sigma_zinc_sf"/>
</dbReference>
<keyword evidence="1" id="KW-0812">Transmembrane</keyword>
<dbReference type="Pfam" id="PF13490">
    <property type="entry name" value="zf-HC2"/>
    <property type="match status" value="1"/>
</dbReference>
<keyword evidence="4" id="KW-1185">Reference proteome</keyword>
<sequence>MTRPIPDGTGCARAWEAMPWVLQDSAGPAQKTWFAEHLAGCADCRHEYELQESLHRAIALDPMVEPDPERGLRRLMARLDADDPQRAPARRTASASWVVRLLAAAVLVQAIGIGVLGIKLWTGDRAPASYRTLSAPSAPTPAGAVHVVPEKGMSVEAWDRLLRDQHLSVVGGPNAVGAYTVVSDDATARQADVIQRLHDAGIRFAEPATGTP</sequence>
<gene>
    <name evidence="3" type="ORF">P3W24_01115</name>
</gene>
<feature type="transmembrane region" description="Helical" evidence="1">
    <location>
        <begin position="97"/>
        <end position="121"/>
    </location>
</feature>
<feature type="domain" description="Putative zinc-finger" evidence="2">
    <location>
        <begin position="11"/>
        <end position="45"/>
    </location>
</feature>
<evidence type="ECO:0000313" key="4">
    <source>
        <dbReference type="Proteomes" id="UP001528850"/>
    </source>
</evidence>